<keyword evidence="2" id="KW-1185">Reference proteome</keyword>
<gene>
    <name evidence="1" type="ORF">DPMN_021889</name>
</gene>
<dbReference type="EMBL" id="JAIWYP010000001">
    <property type="protein sequence ID" value="KAH3897695.1"/>
    <property type="molecule type" value="Genomic_DNA"/>
</dbReference>
<comment type="caution">
    <text evidence="1">The sequence shown here is derived from an EMBL/GenBank/DDBJ whole genome shotgun (WGS) entry which is preliminary data.</text>
</comment>
<name>A0A9D4NLK6_DREPO</name>
<evidence type="ECO:0000313" key="1">
    <source>
        <dbReference type="EMBL" id="KAH3897695.1"/>
    </source>
</evidence>
<reference evidence="1" key="2">
    <citation type="submission" date="2020-11" db="EMBL/GenBank/DDBJ databases">
        <authorList>
            <person name="McCartney M.A."/>
            <person name="Auch B."/>
            <person name="Kono T."/>
            <person name="Mallez S."/>
            <person name="Becker A."/>
            <person name="Gohl D.M."/>
            <person name="Silverstein K.A.T."/>
            <person name="Koren S."/>
            <person name="Bechman K.B."/>
            <person name="Herman A."/>
            <person name="Abrahante J.E."/>
            <person name="Garbe J."/>
        </authorList>
    </citation>
    <scope>NUCLEOTIDE SEQUENCE</scope>
    <source>
        <strain evidence="1">Duluth1</strain>
        <tissue evidence="1">Whole animal</tissue>
    </source>
</reference>
<proteinExistence type="predicted"/>
<organism evidence="1 2">
    <name type="scientific">Dreissena polymorpha</name>
    <name type="common">Zebra mussel</name>
    <name type="synonym">Mytilus polymorpha</name>
    <dbReference type="NCBI Taxonomy" id="45954"/>
    <lineage>
        <taxon>Eukaryota</taxon>
        <taxon>Metazoa</taxon>
        <taxon>Spiralia</taxon>
        <taxon>Lophotrochozoa</taxon>
        <taxon>Mollusca</taxon>
        <taxon>Bivalvia</taxon>
        <taxon>Autobranchia</taxon>
        <taxon>Heteroconchia</taxon>
        <taxon>Euheterodonta</taxon>
        <taxon>Imparidentia</taxon>
        <taxon>Neoheterodontei</taxon>
        <taxon>Myida</taxon>
        <taxon>Dreissenoidea</taxon>
        <taxon>Dreissenidae</taxon>
        <taxon>Dreissena</taxon>
    </lineage>
</organism>
<dbReference type="AlphaFoldDB" id="A0A9D4NLK6"/>
<evidence type="ECO:0000313" key="2">
    <source>
        <dbReference type="Proteomes" id="UP000828390"/>
    </source>
</evidence>
<reference evidence="1" key="1">
    <citation type="journal article" date="2019" name="bioRxiv">
        <title>The Genome of the Zebra Mussel, Dreissena polymorpha: A Resource for Invasive Species Research.</title>
        <authorList>
            <person name="McCartney M.A."/>
            <person name="Auch B."/>
            <person name="Kono T."/>
            <person name="Mallez S."/>
            <person name="Zhang Y."/>
            <person name="Obille A."/>
            <person name="Becker A."/>
            <person name="Abrahante J.E."/>
            <person name="Garbe J."/>
            <person name="Badalamenti J.P."/>
            <person name="Herman A."/>
            <person name="Mangelson H."/>
            <person name="Liachko I."/>
            <person name="Sullivan S."/>
            <person name="Sone E.D."/>
            <person name="Koren S."/>
            <person name="Silverstein K.A.T."/>
            <person name="Beckman K.B."/>
            <person name="Gohl D.M."/>
        </authorList>
    </citation>
    <scope>NUCLEOTIDE SEQUENCE</scope>
    <source>
        <strain evidence="1">Duluth1</strain>
        <tissue evidence="1">Whole animal</tissue>
    </source>
</reference>
<dbReference type="Proteomes" id="UP000828390">
    <property type="component" value="Unassembled WGS sequence"/>
</dbReference>
<accession>A0A9D4NLK6</accession>
<protein>
    <submittedName>
        <fullName evidence="1">Uncharacterized protein</fullName>
    </submittedName>
</protein>
<sequence>MGLHISSSIRDTFLGFPKVFLSVHRGLILTSSSPVSDVHIIKLCISIETRIAKRWFVFEAFEPATVIIGVSDMSMVRNPQSMNIITAHEPAVVIISRFWYIQDAI</sequence>